<evidence type="ECO:0000313" key="4">
    <source>
        <dbReference type="Proteomes" id="UP000298579"/>
    </source>
</evidence>
<accession>A0AAE6BB34</accession>
<comment type="similarity">
    <text evidence="1">Belongs to the YciI family.</text>
</comment>
<evidence type="ECO:0000313" key="3">
    <source>
        <dbReference type="EMBL" id="QCL79600.1"/>
    </source>
</evidence>
<dbReference type="Proteomes" id="UP000298579">
    <property type="component" value="Chromosome circular"/>
</dbReference>
<reference evidence="3 4" key="1">
    <citation type="submission" date="2019-04" db="EMBL/GenBank/DDBJ databases">
        <title>Complete genome sequence of Agrobacterium tumefaciens CFBP5877.</title>
        <authorList>
            <person name="Huang Y.-Y."/>
            <person name="Chiang H.-Y."/>
            <person name="Chou L."/>
            <person name="Lai E.-M."/>
            <person name="Kuo C.-H."/>
        </authorList>
    </citation>
    <scope>NUCLEOTIDE SEQUENCE [LARGE SCALE GENOMIC DNA]</scope>
    <source>
        <strain evidence="3 4">CFBP5877</strain>
    </source>
</reference>
<feature type="domain" description="YCII-related" evidence="2">
    <location>
        <begin position="10"/>
        <end position="100"/>
    </location>
</feature>
<dbReference type="AlphaFoldDB" id="A0AAE6BB34"/>
<dbReference type="SUPFAM" id="SSF54909">
    <property type="entry name" value="Dimeric alpha+beta barrel"/>
    <property type="match status" value="1"/>
</dbReference>
<gene>
    <name evidence="3" type="ORF">CFBP5877_11320</name>
</gene>
<dbReference type="Gene3D" id="3.30.70.1060">
    <property type="entry name" value="Dimeric alpha+beta barrel"/>
    <property type="match status" value="1"/>
</dbReference>
<dbReference type="EMBL" id="CP039897">
    <property type="protein sequence ID" value="QCL79600.1"/>
    <property type="molecule type" value="Genomic_DNA"/>
</dbReference>
<evidence type="ECO:0000256" key="1">
    <source>
        <dbReference type="ARBA" id="ARBA00007689"/>
    </source>
</evidence>
<name>A0AAE6BB34_AGRTU</name>
<protein>
    <submittedName>
        <fullName evidence="3">YciI family protein</fullName>
    </submittedName>
</protein>
<organism evidence="3 4">
    <name type="scientific">Agrobacterium tumefaciens</name>
    <dbReference type="NCBI Taxonomy" id="358"/>
    <lineage>
        <taxon>Bacteria</taxon>
        <taxon>Pseudomonadati</taxon>
        <taxon>Pseudomonadota</taxon>
        <taxon>Alphaproteobacteria</taxon>
        <taxon>Hyphomicrobiales</taxon>
        <taxon>Rhizobiaceae</taxon>
        <taxon>Rhizobium/Agrobacterium group</taxon>
        <taxon>Agrobacterium</taxon>
        <taxon>Agrobacterium tumefaciens complex</taxon>
    </lineage>
</organism>
<sequence>MNGDGNQSRLFVRFAESDPDATQQRVAQLEAHKAHLRNGNVMAEGFRILVSGPMSAGDGGPTAALIIAEARSLDDVIAFSDADPFVVHGVYSRIRILNWTPTLSMISGLEPR</sequence>
<dbReference type="RefSeq" id="WP_080824354.1">
    <property type="nucleotide sequence ID" value="NZ_CP039888.1"/>
</dbReference>
<proteinExistence type="inferred from homology"/>
<dbReference type="InterPro" id="IPR005545">
    <property type="entry name" value="YCII"/>
</dbReference>
<dbReference type="InterPro" id="IPR011008">
    <property type="entry name" value="Dimeric_a/b-barrel"/>
</dbReference>
<evidence type="ECO:0000259" key="2">
    <source>
        <dbReference type="Pfam" id="PF03795"/>
    </source>
</evidence>
<dbReference type="Pfam" id="PF03795">
    <property type="entry name" value="YCII"/>
    <property type="match status" value="1"/>
</dbReference>